<dbReference type="CDD" id="cd12107">
    <property type="entry name" value="Hemerythrin"/>
    <property type="match status" value="1"/>
</dbReference>
<dbReference type="InterPro" id="IPR012312">
    <property type="entry name" value="Hemerythrin-like"/>
</dbReference>
<evidence type="ECO:0000313" key="10">
    <source>
        <dbReference type="EMBL" id="VFK33114.1"/>
    </source>
</evidence>
<dbReference type="NCBIfam" id="TIGR02481">
    <property type="entry name" value="hemeryth_dom"/>
    <property type="match status" value="1"/>
</dbReference>
<feature type="transmembrane region" description="Helical" evidence="8">
    <location>
        <begin position="133"/>
        <end position="152"/>
    </location>
</feature>
<evidence type="ECO:0000256" key="2">
    <source>
        <dbReference type="ARBA" id="ARBA00010587"/>
    </source>
</evidence>
<dbReference type="Pfam" id="PF01740">
    <property type="entry name" value="STAS"/>
    <property type="match status" value="1"/>
</dbReference>
<feature type="transmembrane region" description="Helical" evidence="8">
    <location>
        <begin position="52"/>
        <end position="71"/>
    </location>
</feature>
<dbReference type="InterPro" id="IPR002645">
    <property type="entry name" value="STAS_dom"/>
</dbReference>
<dbReference type="PROSITE" id="PS50801">
    <property type="entry name" value="STAS"/>
    <property type="match status" value="1"/>
</dbReference>
<dbReference type="InterPro" id="IPR012827">
    <property type="entry name" value="Hemerythrin_metal-bd"/>
</dbReference>
<dbReference type="InterPro" id="IPR016131">
    <property type="entry name" value="Haemerythrin_Fe_BS"/>
</dbReference>
<organism evidence="10">
    <name type="scientific">Candidatus Kentrum sp. MB</name>
    <dbReference type="NCBI Taxonomy" id="2138164"/>
    <lineage>
        <taxon>Bacteria</taxon>
        <taxon>Pseudomonadati</taxon>
        <taxon>Pseudomonadota</taxon>
        <taxon>Gammaproteobacteria</taxon>
        <taxon>Candidatus Kentrum</taxon>
    </lineage>
</organism>
<proteinExistence type="inferred from homology"/>
<dbReference type="InterPro" id="IPR036513">
    <property type="entry name" value="STAS_dom_sf"/>
</dbReference>
<evidence type="ECO:0000313" key="12">
    <source>
        <dbReference type="EMBL" id="VFK77517.1"/>
    </source>
</evidence>
<evidence type="ECO:0000256" key="8">
    <source>
        <dbReference type="SAM" id="Phobius"/>
    </source>
</evidence>
<dbReference type="SUPFAM" id="SSF47188">
    <property type="entry name" value="Hemerythrin-like"/>
    <property type="match status" value="1"/>
</dbReference>
<dbReference type="PANTHER" id="PTHR11814">
    <property type="entry name" value="SULFATE TRANSPORTER"/>
    <property type="match status" value="1"/>
</dbReference>
<keyword evidence="7 8" id="KW-0472">Membrane</keyword>
<keyword evidence="4" id="KW-0479">Metal-binding</keyword>
<dbReference type="GO" id="GO:0016020">
    <property type="term" value="C:membrane"/>
    <property type="evidence" value="ECO:0007669"/>
    <property type="project" value="UniProtKB-SubCell"/>
</dbReference>
<comment type="subcellular location">
    <subcellularLocation>
        <location evidence="1">Membrane</location>
        <topology evidence="1">Multi-pass membrane protein</topology>
    </subcellularLocation>
</comment>
<feature type="transmembrane region" description="Helical" evidence="8">
    <location>
        <begin position="262"/>
        <end position="285"/>
    </location>
</feature>
<keyword evidence="3 8" id="KW-0812">Transmembrane</keyword>
<dbReference type="InterPro" id="IPR011547">
    <property type="entry name" value="SLC26A/SulP_dom"/>
</dbReference>
<gene>
    <name evidence="10" type="ORF">BECKMB1821G_GA0114241_11383</name>
    <name evidence="12" type="ORF">BECKMB1821H_GA0114242_11532</name>
    <name evidence="11" type="ORF">BECKMB1821I_GA0114274_11493</name>
</gene>
<accession>A0A450XUX3</accession>
<dbReference type="InterPro" id="IPR001902">
    <property type="entry name" value="SLC26A/SulP_fam"/>
</dbReference>
<evidence type="ECO:0000256" key="1">
    <source>
        <dbReference type="ARBA" id="ARBA00004141"/>
    </source>
</evidence>
<sequence length="696" mass="76483">MRATTFFPFLSWLPLLNRETLRVDLVAGIVAGVLILPQAIALATLAGMPPEYGFYTSIFPVIIASLYGSSWHALSGPNTAMCIMMGSVLGFYAGLGTEDYITYAITLSFMVGAIQMVFGVLKLGIIFSYFSHAAMVAIITGVGMIIIVQQVGNFMGQVMNIPEPIEDTFFQIFYLLPRANWYAVLVGSVTVVSGLLVKRYLKGWPHLIICVIVGMIAAKGLELFLGPATVDLYKLGTMSLSPLPFSAPDFSPENFAEAAEGLYTAAFVLAFLGLMQSCVIARAMAIKSGQNVDMNQEVLGQSLSNLGGSFLSCFPSCGSFNRSASNIESGARTPLVGVISAIVLGALVFFATPVIAELPISVMAGVLFLVGAGLIKGKDIRKLVRMHGESRIIFVLCLVATVYGGLDKGVMLGILASIVAYLRSVSRPEIDLFFGEDAEQYVPANLTGPTTVLQVSGSVFFGSTQVLERALTDLAASDHRQRHLVIVAEHLHSLDVAGAETLLQEAVRRGAKGRQLALWLRDHNLDRVLEESGLIKAVGEENFHYTYGGMMMGDIDEFELADVGIERFNKDHQRLFGYIREFYYLSEGFRSRKPSDDEWDRIESIFGHLDHYTITHFKAEEALMESRNYAHLARHREQHAHLVSRLNALKGRIAERDHYYLSGIGRFLFDWLSNHVSIHDVKYKDVLDAQQGLKEG</sequence>
<keyword evidence="6" id="KW-0408">Iron</keyword>
<evidence type="ECO:0000313" key="11">
    <source>
        <dbReference type="EMBL" id="VFK35820.1"/>
    </source>
</evidence>
<feature type="transmembrane region" description="Helical" evidence="8">
    <location>
        <begin position="335"/>
        <end position="352"/>
    </location>
</feature>
<feature type="transmembrane region" description="Helical" evidence="8">
    <location>
        <begin position="21"/>
        <end position="46"/>
    </location>
</feature>
<feature type="transmembrane region" description="Helical" evidence="8">
    <location>
        <begin position="101"/>
        <end position="121"/>
    </location>
</feature>
<dbReference type="AlphaFoldDB" id="A0A450XUX3"/>
<dbReference type="EMBL" id="CAADGH010000153">
    <property type="protein sequence ID" value="VFK77517.1"/>
    <property type="molecule type" value="Genomic_DNA"/>
</dbReference>
<feature type="domain" description="STAS" evidence="9">
    <location>
        <begin position="440"/>
        <end position="546"/>
    </location>
</feature>
<evidence type="ECO:0000256" key="4">
    <source>
        <dbReference type="ARBA" id="ARBA00022723"/>
    </source>
</evidence>
<feature type="transmembrane region" description="Helical" evidence="8">
    <location>
        <begin position="204"/>
        <end position="225"/>
    </location>
</feature>
<evidence type="ECO:0000256" key="5">
    <source>
        <dbReference type="ARBA" id="ARBA00022989"/>
    </source>
</evidence>
<evidence type="ECO:0000256" key="6">
    <source>
        <dbReference type="ARBA" id="ARBA00023004"/>
    </source>
</evidence>
<dbReference type="Gene3D" id="3.30.750.24">
    <property type="entry name" value="STAS domain"/>
    <property type="match status" value="1"/>
</dbReference>
<protein>
    <submittedName>
        <fullName evidence="10">Sulfate permease, SulP family</fullName>
    </submittedName>
</protein>
<evidence type="ECO:0000256" key="7">
    <source>
        <dbReference type="ARBA" id="ARBA00023136"/>
    </source>
</evidence>
<name>A0A450XUX3_9GAMM</name>
<comment type="similarity">
    <text evidence="2">Belongs to the hemerythrin family.</text>
</comment>
<dbReference type="PROSITE" id="PS00550">
    <property type="entry name" value="HEMERYTHRINS"/>
    <property type="match status" value="1"/>
</dbReference>
<dbReference type="GO" id="GO:0055085">
    <property type="term" value="P:transmembrane transport"/>
    <property type="evidence" value="ECO:0007669"/>
    <property type="project" value="InterPro"/>
</dbReference>
<dbReference type="EMBL" id="CAADFQ010000149">
    <property type="protein sequence ID" value="VFK35820.1"/>
    <property type="molecule type" value="Genomic_DNA"/>
</dbReference>
<feature type="transmembrane region" description="Helical" evidence="8">
    <location>
        <begin position="78"/>
        <end position="95"/>
    </location>
</feature>
<reference evidence="10" key="1">
    <citation type="submission" date="2019-02" db="EMBL/GenBank/DDBJ databases">
        <authorList>
            <person name="Gruber-Vodicka R. H."/>
            <person name="Seah K. B. B."/>
        </authorList>
    </citation>
    <scope>NUCLEOTIDE SEQUENCE</scope>
    <source>
        <strain evidence="10">BECK_BZ197</strain>
        <strain evidence="12">BECK_BZ198</strain>
        <strain evidence="11">BECK_BZ199</strain>
    </source>
</reference>
<dbReference type="Gene3D" id="1.20.120.50">
    <property type="entry name" value="Hemerythrin-like"/>
    <property type="match status" value="1"/>
</dbReference>
<keyword evidence="5 8" id="KW-1133">Transmembrane helix</keyword>
<dbReference type="Pfam" id="PF01814">
    <property type="entry name" value="Hemerythrin"/>
    <property type="match status" value="1"/>
</dbReference>
<dbReference type="Pfam" id="PF00916">
    <property type="entry name" value="Sulfate_transp"/>
    <property type="match status" value="1"/>
</dbReference>
<feature type="transmembrane region" description="Helical" evidence="8">
    <location>
        <begin position="358"/>
        <end position="375"/>
    </location>
</feature>
<dbReference type="InterPro" id="IPR035938">
    <property type="entry name" value="Hemerythrin-like_sf"/>
</dbReference>
<evidence type="ECO:0000256" key="3">
    <source>
        <dbReference type="ARBA" id="ARBA00022692"/>
    </source>
</evidence>
<evidence type="ECO:0000259" key="9">
    <source>
        <dbReference type="PROSITE" id="PS50801"/>
    </source>
</evidence>
<dbReference type="SUPFAM" id="SSF52091">
    <property type="entry name" value="SpoIIaa-like"/>
    <property type="match status" value="1"/>
</dbReference>
<feature type="transmembrane region" description="Helical" evidence="8">
    <location>
        <begin position="179"/>
        <end position="197"/>
    </location>
</feature>
<feature type="transmembrane region" description="Helical" evidence="8">
    <location>
        <begin position="395"/>
        <end position="422"/>
    </location>
</feature>
<dbReference type="CDD" id="cd07042">
    <property type="entry name" value="STAS_SulP_like_sulfate_transporter"/>
    <property type="match status" value="1"/>
</dbReference>
<dbReference type="EMBL" id="CAADFO010000138">
    <property type="protein sequence ID" value="VFK33114.1"/>
    <property type="molecule type" value="Genomic_DNA"/>
</dbReference>
<dbReference type="GO" id="GO:0046872">
    <property type="term" value="F:metal ion binding"/>
    <property type="evidence" value="ECO:0007669"/>
    <property type="project" value="UniProtKB-KW"/>
</dbReference>